<evidence type="ECO:0000256" key="2">
    <source>
        <dbReference type="ARBA" id="ARBA00009430"/>
    </source>
</evidence>
<evidence type="ECO:0000256" key="6">
    <source>
        <dbReference type="SAM" id="MobiDB-lite"/>
    </source>
</evidence>
<dbReference type="EMBL" id="BDDD01003405">
    <property type="protein sequence ID" value="GAV84934.1"/>
    <property type="molecule type" value="Genomic_DNA"/>
</dbReference>
<evidence type="ECO:0000313" key="8">
    <source>
        <dbReference type="Proteomes" id="UP000187406"/>
    </source>
</evidence>
<dbReference type="Proteomes" id="UP000187406">
    <property type="component" value="Unassembled WGS sequence"/>
</dbReference>
<evidence type="ECO:0000256" key="5">
    <source>
        <dbReference type="ARBA" id="ARBA00023242"/>
    </source>
</evidence>
<dbReference type="FunCoup" id="A0A1Q3CXI4">
    <property type="interactions" value="1870"/>
</dbReference>
<dbReference type="GO" id="GO:0005730">
    <property type="term" value="C:nucleolus"/>
    <property type="evidence" value="ECO:0007669"/>
    <property type="project" value="UniProtKB-SubCell"/>
</dbReference>
<evidence type="ECO:0000313" key="7">
    <source>
        <dbReference type="EMBL" id="GAV84934.1"/>
    </source>
</evidence>
<feature type="region of interest" description="Disordered" evidence="6">
    <location>
        <begin position="152"/>
        <end position="178"/>
    </location>
</feature>
<dbReference type="InParanoid" id="A0A1Q3CXI4"/>
<dbReference type="InterPro" id="IPR009668">
    <property type="entry name" value="RNA_pol-assoc_fac_A49-like"/>
</dbReference>
<organism evidence="7 8">
    <name type="scientific">Cephalotus follicularis</name>
    <name type="common">Albany pitcher plant</name>
    <dbReference type="NCBI Taxonomy" id="3775"/>
    <lineage>
        <taxon>Eukaryota</taxon>
        <taxon>Viridiplantae</taxon>
        <taxon>Streptophyta</taxon>
        <taxon>Embryophyta</taxon>
        <taxon>Tracheophyta</taxon>
        <taxon>Spermatophyta</taxon>
        <taxon>Magnoliopsida</taxon>
        <taxon>eudicotyledons</taxon>
        <taxon>Gunneridae</taxon>
        <taxon>Pentapetalae</taxon>
        <taxon>rosids</taxon>
        <taxon>fabids</taxon>
        <taxon>Oxalidales</taxon>
        <taxon>Cephalotaceae</taxon>
        <taxon>Cephalotus</taxon>
    </lineage>
</organism>
<dbReference type="OrthoDB" id="532500at2759"/>
<accession>A0A1Q3CXI4</accession>
<dbReference type="Pfam" id="PF06870">
    <property type="entry name" value="RNA_pol_I_A49"/>
    <property type="match status" value="1"/>
</dbReference>
<sequence length="431" mass="49253">MESDKDSNMESDRDSQDNPQHQQEQKEVNEEQEPPPLQTKMEYIHEQANKGLPLVGYFPSGFDPQSQETNKEPPKVRIFRNKLSKRDKRLQLVVTPSGSSLDFVGTSYLGEAETRQACKYALGVLDKDSGKLTIVPIAANKIFRLEPKVRNSDLADEEPQSKNEELSPEKNASRKRELNNLYGTKKSIKAAKKLYDLNKEDDPYTQKVLDSQIKNVPGNEEALESTIADIARNIPPYDSSATTPQEAYPLNKIIIHGEWNFLEDIYYLLQAGEEVSTNAYPTFVCNRIHKLQQIQVEAEQRMLASILSYITHLIKFKDQHSMEGASSAKSHRIPSILHQKFMSRFGNPDSKRLSVDKINLLMGYVLVLTLHADEFQTTPDDIAKDLRISVVQLRSHFENLGCKLRRENNRFVATLPVPLKFPDSNSRRRRR</sequence>
<name>A0A1Q3CXI4_CEPFO</name>
<feature type="compositionally biased region" description="Basic and acidic residues" evidence="6">
    <location>
        <begin position="1"/>
        <end position="16"/>
    </location>
</feature>
<evidence type="ECO:0000256" key="1">
    <source>
        <dbReference type="ARBA" id="ARBA00004604"/>
    </source>
</evidence>
<dbReference type="STRING" id="3775.A0A1Q3CXI4"/>
<comment type="subcellular location">
    <subcellularLocation>
        <location evidence="1">Nucleus</location>
        <location evidence="1">Nucleolus</location>
    </subcellularLocation>
</comment>
<evidence type="ECO:0000256" key="3">
    <source>
        <dbReference type="ARBA" id="ARBA00022478"/>
    </source>
</evidence>
<keyword evidence="5" id="KW-0539">Nucleus</keyword>
<dbReference type="GO" id="GO:0003677">
    <property type="term" value="F:DNA binding"/>
    <property type="evidence" value="ECO:0007669"/>
    <property type="project" value="InterPro"/>
</dbReference>
<comment type="similarity">
    <text evidence="2">Belongs to the eukaryotic RPA49/POLR1E RNA polymerase subunit family.</text>
</comment>
<reference evidence="8" key="1">
    <citation type="submission" date="2016-04" db="EMBL/GenBank/DDBJ databases">
        <title>Cephalotus genome sequencing.</title>
        <authorList>
            <person name="Fukushima K."/>
            <person name="Hasebe M."/>
            <person name="Fang X."/>
        </authorList>
    </citation>
    <scope>NUCLEOTIDE SEQUENCE [LARGE SCALE GENOMIC DNA]</scope>
    <source>
        <strain evidence="8">cv. St1</strain>
    </source>
</reference>
<dbReference type="PANTHER" id="PTHR14440">
    <property type="entry name" value="DNA-DIRECTED RNA POLYMERASE I SUBUNIT RPA49"/>
    <property type="match status" value="1"/>
</dbReference>
<proteinExistence type="inferred from homology"/>
<gene>
    <name evidence="7" type="ORF">CFOL_v3_28376</name>
</gene>
<feature type="region of interest" description="Disordered" evidence="6">
    <location>
        <begin position="1"/>
        <end position="41"/>
    </location>
</feature>
<keyword evidence="4" id="KW-0804">Transcription</keyword>
<dbReference type="GO" id="GO:0000428">
    <property type="term" value="C:DNA-directed RNA polymerase complex"/>
    <property type="evidence" value="ECO:0007669"/>
    <property type="project" value="UniProtKB-KW"/>
</dbReference>
<comment type="caution">
    <text evidence="7">The sequence shown here is derived from an EMBL/GenBank/DDBJ whole genome shotgun (WGS) entry which is preliminary data.</text>
</comment>
<dbReference type="GO" id="GO:0006351">
    <property type="term" value="P:DNA-templated transcription"/>
    <property type="evidence" value="ECO:0007669"/>
    <property type="project" value="InterPro"/>
</dbReference>
<protein>
    <submittedName>
        <fullName evidence="7">RNA_pol_I_A49 domain-containing protein</fullName>
    </submittedName>
</protein>
<keyword evidence="3" id="KW-0240">DNA-directed RNA polymerase</keyword>
<dbReference type="AlphaFoldDB" id="A0A1Q3CXI4"/>
<evidence type="ECO:0000256" key="4">
    <source>
        <dbReference type="ARBA" id="ARBA00023163"/>
    </source>
</evidence>
<keyword evidence="8" id="KW-1185">Reference proteome</keyword>